<dbReference type="Proteomes" id="UP001075704">
    <property type="component" value="Unassembled WGS sequence"/>
</dbReference>
<dbReference type="Proteomes" id="UP000286270">
    <property type="component" value="Unassembled WGS sequence"/>
</dbReference>
<feature type="coiled-coil region" evidence="1">
    <location>
        <begin position="129"/>
        <end position="156"/>
    </location>
</feature>
<dbReference type="Proteomes" id="UP000028294">
    <property type="component" value="Chromosome"/>
</dbReference>
<dbReference type="AlphaFoldDB" id="A0A0I9S7S7"/>
<reference evidence="5 7" key="4">
    <citation type="submission" date="2019-03" db="EMBL/GenBank/DDBJ databases">
        <title>Complete genome assembly of MDR B. fragilis.</title>
        <authorList>
            <person name="Sydenham T.V."/>
            <person name="Hasman H."/>
            <person name="Justesen U.S."/>
        </authorList>
    </citation>
    <scope>NUCLEOTIDE SEQUENCE [LARGE SCALE GENOMIC DNA]</scope>
    <source>
        <strain evidence="5 7">DCMOUH0067B</strain>
    </source>
</reference>
<dbReference type="EMBL" id="QRZH01000031">
    <property type="protein sequence ID" value="RGV47600.1"/>
    <property type="molecule type" value="Genomic_DNA"/>
</dbReference>
<protein>
    <submittedName>
        <fullName evidence="3">DNA-binding protein</fullName>
    </submittedName>
    <submittedName>
        <fullName evidence="4">ORF6N domain-containing protein</fullName>
    </submittedName>
</protein>
<reference evidence="3" key="2">
    <citation type="submission" date="2014-07" db="EMBL/GenBank/DDBJ databases">
        <title>Genetics and epidemiology of antimicrobial resistance in B. fragilis group.</title>
        <authorList>
            <person name="Sydenham T.V."/>
            <person name="Hasman H."/>
            <person name="Kemp M."/>
            <person name="Justesen U.S."/>
        </authorList>
    </citation>
    <scope>NUCLEOTIDE SEQUENCE [LARGE SCALE GENOMIC DNA]</scope>
    <source>
        <strain evidence="3">DCMOUH0018B</strain>
    </source>
</reference>
<keyword evidence="1" id="KW-0175">Coiled coil</keyword>
<evidence type="ECO:0000313" key="5">
    <source>
        <dbReference type="EMBL" id="QCQ37150.1"/>
    </source>
</evidence>
<gene>
    <name evidence="6" type="ORF">DWW08_22315</name>
    <name evidence="3" type="ORF">EE52_0216730</name>
    <name evidence="5" type="ORF">IA74_014095</name>
    <name evidence="4" type="ORF">O1422_04595</name>
</gene>
<reference evidence="3" key="1">
    <citation type="book" date="2014" name="THE 24TH EUROPEAN CONGRESS OF CLINICAL MICROBIOLOGY AND INFECTIOUS DISEASES" publisher="ECCMID 2014" city="Barcelona, Spain">
        <title>Identification of resistance genes in three multidrug-resistant Bacteroides fragilis isolates by whole genome sequencing.</title>
        <editorList>
            <person name="Unknown"/>
            <person name="A."/>
        </editorList>
        <authorList>
            <person name="Sydenham T.V."/>
            <person name="Hasman H."/>
            <person name="Wang M."/>
            <person name="Soki J."/>
            <person name="Nagy E."/>
            <person name="Justesen U.S."/>
        </authorList>
    </citation>
    <scope>NUCLEOTIDE SEQUENCE</scope>
    <source>
        <strain evidence="3">DCMOUH0018B</strain>
    </source>
</reference>
<dbReference type="EMBL" id="JMZZ02000213">
    <property type="protein sequence ID" value="KFX73681.1"/>
    <property type="molecule type" value="Genomic_DNA"/>
</dbReference>
<keyword evidence="3" id="KW-0238">DNA-binding</keyword>
<evidence type="ECO:0000313" key="4">
    <source>
        <dbReference type="EMBL" id="MCZ2653440.1"/>
    </source>
</evidence>
<proteinExistence type="predicted"/>
<evidence type="ECO:0000313" key="8">
    <source>
        <dbReference type="Proteomes" id="UP000286270"/>
    </source>
</evidence>
<dbReference type="PATRIC" id="fig|817.53.peg.3449"/>
<accession>A0A0I9S7S7</accession>
<feature type="domain" description="KilA-N DNA-binding" evidence="2">
    <location>
        <begin position="8"/>
        <end position="109"/>
    </location>
</feature>
<sequence>MDLQIIQSKIYEIRGYRVMLDSDLAALYQVETKALKQAVKRNLDRFPDDFMFELTKEETECLRSQIATLEKGADDETNLRSQIVTSRWGGSRYQNFVFTEQGVAMISSVLRSDTAVKVNISIMRAFVLMRQMSIGYEELLKRIEELEQSTDAQFSEVYQALTQLLSKPEPKPRKPIGYRTYDE</sequence>
<evidence type="ECO:0000256" key="1">
    <source>
        <dbReference type="SAM" id="Coils"/>
    </source>
</evidence>
<dbReference type="EMBL" id="JAPUAC010000002">
    <property type="protein sequence ID" value="MCZ2653440.1"/>
    <property type="molecule type" value="Genomic_DNA"/>
</dbReference>
<evidence type="ECO:0000313" key="7">
    <source>
        <dbReference type="Proteomes" id="UP000028294"/>
    </source>
</evidence>
<dbReference type="Pfam" id="PF10543">
    <property type="entry name" value="ORF6N"/>
    <property type="match status" value="1"/>
</dbReference>
<reference evidence="4" key="5">
    <citation type="submission" date="2022-12" db="EMBL/GenBank/DDBJ databases">
        <title>Development of a Multilocus Sequence Typing Scheme for Bacteroides fragilis Based on Whole Genome Sequencing Data and Clinical Application.</title>
        <authorList>
            <person name="Nielsen F.D."/>
            <person name="Justesen U.S."/>
        </authorList>
    </citation>
    <scope>NUCLEOTIDE SEQUENCE</scope>
    <source>
        <strain evidence="4">BF_BC_ODE_DK_2015_2</strain>
    </source>
</reference>
<evidence type="ECO:0000313" key="6">
    <source>
        <dbReference type="EMBL" id="RGV47600.1"/>
    </source>
</evidence>
<reference evidence="6 8" key="3">
    <citation type="submission" date="2018-08" db="EMBL/GenBank/DDBJ databases">
        <title>A genome reference for cultivated species of the human gut microbiota.</title>
        <authorList>
            <person name="Zou Y."/>
            <person name="Xue W."/>
            <person name="Luo G."/>
        </authorList>
    </citation>
    <scope>NUCLEOTIDE SEQUENCE [LARGE SCALE GENOMIC DNA]</scope>
    <source>
        <strain evidence="6 8">AF14-26</strain>
    </source>
</reference>
<evidence type="ECO:0000259" key="2">
    <source>
        <dbReference type="Pfam" id="PF10543"/>
    </source>
</evidence>
<dbReference type="EMBL" id="CP036553">
    <property type="protein sequence ID" value="QCQ37150.1"/>
    <property type="molecule type" value="Genomic_DNA"/>
</dbReference>
<dbReference type="InterPro" id="IPR018873">
    <property type="entry name" value="KilA-N_DNA-bd_domain"/>
</dbReference>
<evidence type="ECO:0000313" key="3">
    <source>
        <dbReference type="EMBL" id="KFX73681.1"/>
    </source>
</evidence>
<name>A0A0I9S7S7_BACFG</name>
<dbReference type="GO" id="GO:0003677">
    <property type="term" value="F:DNA binding"/>
    <property type="evidence" value="ECO:0007669"/>
    <property type="project" value="UniProtKB-KW"/>
</dbReference>
<organism evidence="3">
    <name type="scientific">Bacteroides fragilis</name>
    <dbReference type="NCBI Taxonomy" id="817"/>
    <lineage>
        <taxon>Bacteria</taxon>
        <taxon>Pseudomonadati</taxon>
        <taxon>Bacteroidota</taxon>
        <taxon>Bacteroidia</taxon>
        <taxon>Bacteroidales</taxon>
        <taxon>Bacteroidaceae</taxon>
        <taxon>Bacteroides</taxon>
    </lineage>
</organism>